<evidence type="ECO:0000313" key="2">
    <source>
        <dbReference type="EMBL" id="AUJ76103.1"/>
    </source>
</evidence>
<name>A0AAI8HLB4_9BACI</name>
<dbReference type="NCBIfam" id="TIGR04032">
    <property type="entry name" value="toxin_SdpC"/>
    <property type="match status" value="1"/>
</dbReference>
<accession>A0AAI8HLB4</accession>
<feature type="signal peptide" evidence="1">
    <location>
        <begin position="1"/>
        <end position="28"/>
    </location>
</feature>
<keyword evidence="3" id="KW-1185">Reference proteome</keyword>
<evidence type="ECO:0000256" key="1">
    <source>
        <dbReference type="SAM" id="SignalP"/>
    </source>
</evidence>
<evidence type="ECO:0000313" key="3">
    <source>
        <dbReference type="Proteomes" id="UP000234366"/>
    </source>
</evidence>
<keyword evidence="1" id="KW-0732">Signal</keyword>
<feature type="chain" id="PRO_5042602177" evidence="1">
    <location>
        <begin position="29"/>
        <end position="196"/>
    </location>
</feature>
<dbReference type="Pfam" id="PF26137">
    <property type="entry name" value="Toxin_SdpC"/>
    <property type="match status" value="1"/>
</dbReference>
<proteinExistence type="predicted"/>
<dbReference type="Proteomes" id="UP000234366">
    <property type="component" value="Chromosome"/>
</dbReference>
<reference evidence="2 3" key="1">
    <citation type="submission" date="2017-11" db="EMBL/GenBank/DDBJ databases">
        <title>Genome sequence and genome mining of multiple bioactive secondary metabolites from a deep sea-derived Bacillus siamensis SCSIO 05746.</title>
        <authorList>
            <person name="Pan H.-Q."/>
            <person name="Ju J.-H."/>
        </authorList>
    </citation>
    <scope>NUCLEOTIDE SEQUENCE [LARGE SCALE GENOMIC DNA]</scope>
    <source>
        <strain evidence="2 3">SCSIO 05746</strain>
    </source>
</reference>
<dbReference type="AlphaFoldDB" id="A0AAI8HLB4"/>
<dbReference type="EMBL" id="CP025001">
    <property type="protein sequence ID" value="AUJ76103.1"/>
    <property type="molecule type" value="Genomic_DNA"/>
</dbReference>
<dbReference type="KEGG" id="bsia:CWD84_04345"/>
<organism evidence="2 3">
    <name type="scientific">Bacillus siamensis</name>
    <dbReference type="NCBI Taxonomy" id="659243"/>
    <lineage>
        <taxon>Bacteria</taxon>
        <taxon>Bacillati</taxon>
        <taxon>Bacillota</taxon>
        <taxon>Bacilli</taxon>
        <taxon>Bacillales</taxon>
        <taxon>Bacillaceae</taxon>
        <taxon>Bacillus</taxon>
        <taxon>Bacillus amyloliquefaciens group</taxon>
    </lineage>
</organism>
<protein>
    <submittedName>
        <fullName evidence="2">Sporulation delaying protein family toxin</fullName>
    </submittedName>
</protein>
<gene>
    <name evidence="2" type="ORF">CWD84_04345</name>
</gene>
<sequence length="196" mass="21136">MVKSKRSAAAMLLVFVLMVALVGPHATAQTKPAVSYSGEDIFSGIFFGQGEVAKLLPEVWDTKAVKKINQDELKQVSDQVIADIKKSSPDYFKKLKTAVYSGDYEKVNSVIDQGSQIMAKVLKEEFDKKSMDKGKSTAIGQCATAVWVFLNAAAAIETIALAVAAIILTVASVDEDSDLGKEQLIANVVDRINAQH</sequence>
<dbReference type="InterPro" id="IPR023888">
    <property type="entry name" value="SdpC-like"/>
</dbReference>
<dbReference type="RefSeq" id="WP_060964350.1">
    <property type="nucleotide sequence ID" value="NZ_CP025001.1"/>
</dbReference>